<protein>
    <submittedName>
        <fullName evidence="2">Uncharacterized protein</fullName>
    </submittedName>
</protein>
<dbReference type="AlphaFoldDB" id="A0AAV0XX48"/>
<proteinExistence type="predicted"/>
<dbReference type="Proteomes" id="UP001160148">
    <property type="component" value="Unassembled WGS sequence"/>
</dbReference>
<organism evidence="2 3">
    <name type="scientific">Macrosiphum euphorbiae</name>
    <name type="common">potato aphid</name>
    <dbReference type="NCBI Taxonomy" id="13131"/>
    <lineage>
        <taxon>Eukaryota</taxon>
        <taxon>Metazoa</taxon>
        <taxon>Ecdysozoa</taxon>
        <taxon>Arthropoda</taxon>
        <taxon>Hexapoda</taxon>
        <taxon>Insecta</taxon>
        <taxon>Pterygota</taxon>
        <taxon>Neoptera</taxon>
        <taxon>Paraneoptera</taxon>
        <taxon>Hemiptera</taxon>
        <taxon>Sternorrhyncha</taxon>
        <taxon>Aphidomorpha</taxon>
        <taxon>Aphidoidea</taxon>
        <taxon>Aphididae</taxon>
        <taxon>Macrosiphini</taxon>
        <taxon>Macrosiphum</taxon>
    </lineage>
</organism>
<feature type="region of interest" description="Disordered" evidence="1">
    <location>
        <begin position="31"/>
        <end position="78"/>
    </location>
</feature>
<reference evidence="2 3" key="1">
    <citation type="submission" date="2023-01" db="EMBL/GenBank/DDBJ databases">
        <authorList>
            <person name="Whitehead M."/>
        </authorList>
    </citation>
    <scope>NUCLEOTIDE SEQUENCE [LARGE SCALE GENOMIC DNA]</scope>
</reference>
<feature type="compositionally biased region" description="Low complexity" evidence="1">
    <location>
        <begin position="33"/>
        <end position="47"/>
    </location>
</feature>
<comment type="caution">
    <text evidence="2">The sequence shown here is derived from an EMBL/GenBank/DDBJ whole genome shotgun (WGS) entry which is preliminary data.</text>
</comment>
<keyword evidence="3" id="KW-1185">Reference proteome</keyword>
<gene>
    <name evidence="2" type="ORF">MEUPH1_LOCUS26577</name>
</gene>
<feature type="compositionally biased region" description="Polar residues" evidence="1">
    <location>
        <begin position="48"/>
        <end position="70"/>
    </location>
</feature>
<dbReference type="EMBL" id="CARXXK010001073">
    <property type="protein sequence ID" value="CAI6372748.1"/>
    <property type="molecule type" value="Genomic_DNA"/>
</dbReference>
<name>A0AAV0XX48_9HEMI</name>
<accession>A0AAV0XX48</accession>
<evidence type="ECO:0000313" key="2">
    <source>
        <dbReference type="EMBL" id="CAI6372748.1"/>
    </source>
</evidence>
<evidence type="ECO:0000256" key="1">
    <source>
        <dbReference type="SAM" id="MobiDB-lite"/>
    </source>
</evidence>
<sequence length="117" mass="12868">MGKYDANPFQFVQPSQHFLYQNSPSTSFYQNLPSTSFSHNSPSTSFNQNSPSTSFSQNSHNSFASSTPSHTPVPLLSTDSEIPYNSVISASTPNNKNLQSSECMGFNFQENLDSTLV</sequence>
<evidence type="ECO:0000313" key="3">
    <source>
        <dbReference type="Proteomes" id="UP001160148"/>
    </source>
</evidence>